<evidence type="ECO:0000313" key="2">
    <source>
        <dbReference type="EMBL" id="GBB83727.1"/>
    </source>
</evidence>
<evidence type="ECO:0000256" key="1">
    <source>
        <dbReference type="SAM" id="MobiDB-lite"/>
    </source>
</evidence>
<dbReference type="Proteomes" id="UP000247702">
    <property type="component" value="Unassembled WGS sequence"/>
</dbReference>
<evidence type="ECO:0000313" key="3">
    <source>
        <dbReference type="Proteomes" id="UP000247702"/>
    </source>
</evidence>
<organism evidence="2 3">
    <name type="scientific">Rhizophagus clarus</name>
    <dbReference type="NCBI Taxonomy" id="94130"/>
    <lineage>
        <taxon>Eukaryota</taxon>
        <taxon>Fungi</taxon>
        <taxon>Fungi incertae sedis</taxon>
        <taxon>Mucoromycota</taxon>
        <taxon>Glomeromycotina</taxon>
        <taxon>Glomeromycetes</taxon>
        <taxon>Glomerales</taxon>
        <taxon>Glomeraceae</taxon>
        <taxon>Rhizophagus</taxon>
    </lineage>
</organism>
<dbReference type="EMBL" id="BEXD01000047">
    <property type="protein sequence ID" value="GBB83727.1"/>
    <property type="molecule type" value="Genomic_DNA"/>
</dbReference>
<dbReference type="STRING" id="94130.A0A2Z6Q1S2"/>
<dbReference type="AlphaFoldDB" id="A0A2Z6Q1S2"/>
<accession>A0A2Z6Q1S2</accession>
<proteinExistence type="predicted"/>
<sequence>MPSGRGKSTRGASNVVTRSTRSARGRGGKNKSFENEILKPDTSNKHLKKDEISDELIRTPLEPIKNALTNNNLNQDYLANSYIANQGLLNNMDQTSTKANTPPIQSHFITDENVDQLPTFNTRSIPKSQYFDNPNKKYNLDGPFYLNTDNLEFSVTDSYSAITGRDSESQELLSHRKAPYNQSLQKDYDLKNYRSTLQSQNVDIYQPQDDDLESREHKIHRLTQEINTYQPQVDSWRNKINRSTLQFREANTYQSQAELPANSYTSTMNIPKFREISQKLLFPDEDSLVNWLSTRPDLVTKAQNISSSKIEANIPSMLMDKETVTNLIMEQCKLLFLRTRNPSKEMRENLIMKIVLTIDPISKEFKALYTKTREYFDNFRHTFNRDMASLAKDLLVKTSNNNPTNENIKQFIAGKVWKQKLSKYLDVSNYTEFKRSSSSLKSLEIFVAESLRIHVEFLIAVQNKKKPSYSEDVLSKIKKLDQHTFQLSIPSASRCNYVNELIINQIDIDMLSEDNE</sequence>
<reference evidence="2 3" key="1">
    <citation type="submission" date="2017-11" db="EMBL/GenBank/DDBJ databases">
        <title>The genome of Rhizophagus clarus HR1 reveals common genetic basis of auxotrophy among arbuscular mycorrhizal fungi.</title>
        <authorList>
            <person name="Kobayashi Y."/>
        </authorList>
    </citation>
    <scope>NUCLEOTIDE SEQUENCE [LARGE SCALE GENOMIC DNA]</scope>
    <source>
        <strain evidence="2 3">HR1</strain>
    </source>
</reference>
<name>A0A2Z6Q1S2_9GLOM</name>
<gene>
    <name evidence="2" type="ORF">RclHR1_01040032</name>
</gene>
<keyword evidence="3" id="KW-1185">Reference proteome</keyword>
<comment type="caution">
    <text evidence="2">The sequence shown here is derived from an EMBL/GenBank/DDBJ whole genome shotgun (WGS) entry which is preliminary data.</text>
</comment>
<protein>
    <submittedName>
        <fullName evidence="2">Uncharacterized protein</fullName>
    </submittedName>
</protein>
<feature type="compositionally biased region" description="Basic and acidic residues" evidence="1">
    <location>
        <begin position="31"/>
        <end position="51"/>
    </location>
</feature>
<feature type="region of interest" description="Disordered" evidence="1">
    <location>
        <begin position="1"/>
        <end position="51"/>
    </location>
</feature>